<sequence>MYWAKFWGSLRPTWTTLDYPLELPLGRGVAPVMVLDKLDPRYLLGREEFVQLLEEGVILGAEVDDLETAFAFGSVDLVPGNLSNKFGVESPATPEAVATSTIYVVDNFN</sequence>
<dbReference type="EMBL" id="JAAALK010000079">
    <property type="protein sequence ID" value="KAG8096455.1"/>
    <property type="molecule type" value="Genomic_DNA"/>
</dbReference>
<protein>
    <submittedName>
        <fullName evidence="1">Uncharacterized protein</fullName>
    </submittedName>
</protein>
<gene>
    <name evidence="1" type="ORF">GUJ93_ZPchr0013g34021</name>
</gene>
<comment type="caution">
    <text evidence="1">The sequence shown here is derived from an EMBL/GenBank/DDBJ whole genome shotgun (WGS) entry which is preliminary data.</text>
</comment>
<accession>A0A8J5WRS1</accession>
<proteinExistence type="predicted"/>
<keyword evidence="2" id="KW-1185">Reference proteome</keyword>
<evidence type="ECO:0000313" key="1">
    <source>
        <dbReference type="EMBL" id="KAG8096455.1"/>
    </source>
</evidence>
<reference evidence="1" key="1">
    <citation type="journal article" date="2021" name="bioRxiv">
        <title>Whole Genome Assembly and Annotation of Northern Wild Rice, Zizania palustris L., Supports a Whole Genome Duplication in the Zizania Genus.</title>
        <authorList>
            <person name="Haas M."/>
            <person name="Kono T."/>
            <person name="Macchietto M."/>
            <person name="Millas R."/>
            <person name="McGilp L."/>
            <person name="Shao M."/>
            <person name="Duquette J."/>
            <person name="Hirsch C.N."/>
            <person name="Kimball J."/>
        </authorList>
    </citation>
    <scope>NUCLEOTIDE SEQUENCE</scope>
    <source>
        <tissue evidence="1">Fresh leaf tissue</tissue>
    </source>
</reference>
<name>A0A8J5WRS1_ZIZPA</name>
<dbReference type="Proteomes" id="UP000729402">
    <property type="component" value="Unassembled WGS sequence"/>
</dbReference>
<dbReference type="AlphaFoldDB" id="A0A8J5WRS1"/>
<organism evidence="1 2">
    <name type="scientific">Zizania palustris</name>
    <name type="common">Northern wild rice</name>
    <dbReference type="NCBI Taxonomy" id="103762"/>
    <lineage>
        <taxon>Eukaryota</taxon>
        <taxon>Viridiplantae</taxon>
        <taxon>Streptophyta</taxon>
        <taxon>Embryophyta</taxon>
        <taxon>Tracheophyta</taxon>
        <taxon>Spermatophyta</taxon>
        <taxon>Magnoliopsida</taxon>
        <taxon>Liliopsida</taxon>
        <taxon>Poales</taxon>
        <taxon>Poaceae</taxon>
        <taxon>BOP clade</taxon>
        <taxon>Oryzoideae</taxon>
        <taxon>Oryzeae</taxon>
        <taxon>Zizaniinae</taxon>
        <taxon>Zizania</taxon>
    </lineage>
</organism>
<reference evidence="1" key="2">
    <citation type="submission" date="2021-02" db="EMBL/GenBank/DDBJ databases">
        <authorList>
            <person name="Kimball J.A."/>
            <person name="Haas M.W."/>
            <person name="Macchietto M."/>
            <person name="Kono T."/>
            <person name="Duquette J."/>
            <person name="Shao M."/>
        </authorList>
    </citation>
    <scope>NUCLEOTIDE SEQUENCE</scope>
    <source>
        <tissue evidence="1">Fresh leaf tissue</tissue>
    </source>
</reference>
<evidence type="ECO:0000313" key="2">
    <source>
        <dbReference type="Proteomes" id="UP000729402"/>
    </source>
</evidence>